<dbReference type="InterPro" id="IPR052835">
    <property type="entry name" value="Nepro"/>
</dbReference>
<dbReference type="InterPro" id="IPR027951">
    <property type="entry name" value="Nepro_N"/>
</dbReference>
<dbReference type="STRING" id="7102.A0A2A4K3D5"/>
<gene>
    <name evidence="2" type="ORF">B5V51_3101</name>
</gene>
<dbReference type="Pfam" id="PF14780">
    <property type="entry name" value="NEPRO_N"/>
    <property type="match status" value="1"/>
</dbReference>
<proteinExistence type="predicted"/>
<dbReference type="GO" id="GO:0005634">
    <property type="term" value="C:nucleus"/>
    <property type="evidence" value="ECO:0007669"/>
    <property type="project" value="TreeGrafter"/>
</dbReference>
<reference evidence="2" key="1">
    <citation type="submission" date="2017-09" db="EMBL/GenBank/DDBJ databases">
        <title>Contemporary evolution of a Lepidopteran species, Heliothis virescens, in response to modern agricultural practices.</title>
        <authorList>
            <person name="Fritz M.L."/>
            <person name="Deyonke A.M."/>
            <person name="Papanicolaou A."/>
            <person name="Micinski S."/>
            <person name="Westbrook J."/>
            <person name="Gould F."/>
        </authorList>
    </citation>
    <scope>NUCLEOTIDE SEQUENCE [LARGE SCALE GENOMIC DNA]</scope>
    <source>
        <strain evidence="2">HvINT-</strain>
        <tissue evidence="2">Whole body</tissue>
    </source>
</reference>
<evidence type="ECO:0000259" key="1">
    <source>
        <dbReference type="Pfam" id="PF14780"/>
    </source>
</evidence>
<organism evidence="2">
    <name type="scientific">Heliothis virescens</name>
    <name type="common">Tobacco budworm moth</name>
    <dbReference type="NCBI Taxonomy" id="7102"/>
    <lineage>
        <taxon>Eukaryota</taxon>
        <taxon>Metazoa</taxon>
        <taxon>Ecdysozoa</taxon>
        <taxon>Arthropoda</taxon>
        <taxon>Hexapoda</taxon>
        <taxon>Insecta</taxon>
        <taxon>Pterygota</taxon>
        <taxon>Neoptera</taxon>
        <taxon>Endopterygota</taxon>
        <taxon>Lepidoptera</taxon>
        <taxon>Glossata</taxon>
        <taxon>Ditrysia</taxon>
        <taxon>Noctuoidea</taxon>
        <taxon>Noctuidae</taxon>
        <taxon>Heliothinae</taxon>
        <taxon>Heliothis</taxon>
    </lineage>
</organism>
<name>A0A2A4K3D5_HELVI</name>
<evidence type="ECO:0000313" key="2">
    <source>
        <dbReference type="EMBL" id="PCG78765.1"/>
    </source>
</evidence>
<dbReference type="EMBL" id="NWSH01000173">
    <property type="protein sequence ID" value="PCG78765.1"/>
    <property type="molecule type" value="Genomic_DNA"/>
</dbReference>
<dbReference type="GO" id="GO:0045747">
    <property type="term" value="P:positive regulation of Notch signaling pathway"/>
    <property type="evidence" value="ECO:0007669"/>
    <property type="project" value="TreeGrafter"/>
</dbReference>
<sequence length="405" mass="47054">MPEPWNSSTLLPPPVNMFLCASKFDVSALKHVCNNILKVLSKQSPLHKESAICSRFLYKYDKKFRNDIGYRNLRKVNTALKKYLVLNLLKDVENFSLSLPAENDDDLYLPTRQMLQYVILRVMAFAKIMLRICVCSKQAAVFYLDRIKRGESHWMSLLPYALLCRLWSMSMVLLQHSASWYPNLYHYLNKLELKGLNFLPDNYELPKDFEDWSDLKHVDEIGRFDWAQKKYIEIDNTLIDGDDNDLIDNIMGYINQIDADNMDGDENQEETKSLLQDIKPVLQEIQSVLPATKIDHGVALSRESFKVLLNSNNNTEPEKSIAPVVTAQQEHSYEKITNTMTLKKFIATEEKFRNESNSKSLTGHLSLMQWHALKNALTKLSDTTANRKIDKKFLKIWKQKCLDYI</sequence>
<dbReference type="PANTHER" id="PTHR34761:SF1">
    <property type="entry name" value="NUCLEOLUS AND NEURAL PROGENITOR PROTEIN"/>
    <property type="match status" value="1"/>
</dbReference>
<accession>A0A2A4K3D5</accession>
<dbReference type="AlphaFoldDB" id="A0A2A4K3D5"/>
<protein>
    <recommendedName>
        <fullName evidence="1">Nucleolus and neural progenitor protein-like N-terminal domain-containing protein</fullName>
    </recommendedName>
</protein>
<feature type="domain" description="Nucleolus and neural progenitor protein-like N-terminal" evidence="1">
    <location>
        <begin position="5"/>
        <end position="185"/>
    </location>
</feature>
<comment type="caution">
    <text evidence="2">The sequence shown here is derived from an EMBL/GenBank/DDBJ whole genome shotgun (WGS) entry which is preliminary data.</text>
</comment>
<dbReference type="PANTHER" id="PTHR34761">
    <property type="entry name" value="NUCLEOLUS AND NEURAL PROGENITOR PROTEIN"/>
    <property type="match status" value="1"/>
</dbReference>